<gene>
    <name evidence="4" type="ORF">EC973_005526</name>
</gene>
<dbReference type="AlphaFoldDB" id="A0A8H7EK38"/>
<dbReference type="EMBL" id="JABAYA010000314">
    <property type="protein sequence ID" value="KAF7721043.1"/>
    <property type="molecule type" value="Genomic_DNA"/>
</dbReference>
<keyword evidence="5" id="KW-1185">Reference proteome</keyword>
<feature type="repeat" description="ANK" evidence="3">
    <location>
        <begin position="34"/>
        <end position="66"/>
    </location>
</feature>
<dbReference type="PROSITE" id="PS50297">
    <property type="entry name" value="ANK_REP_REGION"/>
    <property type="match status" value="1"/>
</dbReference>
<dbReference type="SMART" id="SM00248">
    <property type="entry name" value="ANK"/>
    <property type="match status" value="3"/>
</dbReference>
<keyword evidence="2 3" id="KW-0040">ANK repeat</keyword>
<evidence type="ECO:0000256" key="3">
    <source>
        <dbReference type="PROSITE-ProRule" id="PRU00023"/>
    </source>
</evidence>
<sequence>MSEDNIWIAAGDGQLARVKELIEGGVDVNSRDEFGYTAMHAAVSYNQEAMIKLLLQYGADINIEDSDKDTPLFVAEKVEIAQLLLDKGSDAYHQNAEGMTAAMNAHQEGMVEVAEFLAKITGETLPSGEDDECVLPDMLEGMKNEIQDEDLIAKVKDLVQQMQQNGGTQSEEEIEKNLMKILMEKVEKNE</sequence>
<dbReference type="PROSITE" id="PS50088">
    <property type="entry name" value="ANK_REPEAT"/>
    <property type="match status" value="1"/>
</dbReference>
<comment type="caution">
    <text evidence="4">The sequence shown here is derived from an EMBL/GenBank/DDBJ whole genome shotgun (WGS) entry which is preliminary data.</text>
</comment>
<keyword evidence="1" id="KW-0677">Repeat</keyword>
<name>A0A8H7EK38_9FUNG</name>
<evidence type="ECO:0000256" key="2">
    <source>
        <dbReference type="ARBA" id="ARBA00023043"/>
    </source>
</evidence>
<dbReference type="InterPro" id="IPR050776">
    <property type="entry name" value="Ank_Repeat/CDKN_Inhibitor"/>
</dbReference>
<proteinExistence type="predicted"/>
<reference evidence="4" key="1">
    <citation type="submission" date="2020-01" db="EMBL/GenBank/DDBJ databases">
        <title>Genome Sequencing of Three Apophysomyces-Like Fungal Strains Confirms a Novel Fungal Genus in the Mucoromycota with divergent Burkholderia-like Endosymbiotic Bacteria.</title>
        <authorList>
            <person name="Stajich J.E."/>
            <person name="Macias A.M."/>
            <person name="Carter-House D."/>
            <person name="Lovett B."/>
            <person name="Kasson L.R."/>
            <person name="Berry K."/>
            <person name="Grigoriev I."/>
            <person name="Chang Y."/>
            <person name="Spatafora J."/>
            <person name="Kasson M.T."/>
        </authorList>
    </citation>
    <scope>NUCLEOTIDE SEQUENCE</scope>
    <source>
        <strain evidence="4">NRRL A-21654</strain>
    </source>
</reference>
<dbReference type="SUPFAM" id="SSF48403">
    <property type="entry name" value="Ankyrin repeat"/>
    <property type="match status" value="1"/>
</dbReference>
<dbReference type="InterPro" id="IPR036770">
    <property type="entry name" value="Ankyrin_rpt-contain_sf"/>
</dbReference>
<evidence type="ECO:0000313" key="5">
    <source>
        <dbReference type="Proteomes" id="UP000605846"/>
    </source>
</evidence>
<protein>
    <submittedName>
        <fullName evidence="4">Uncharacterized protein</fullName>
    </submittedName>
</protein>
<dbReference type="Proteomes" id="UP000605846">
    <property type="component" value="Unassembled WGS sequence"/>
</dbReference>
<accession>A0A8H7EK38</accession>
<organism evidence="4 5">
    <name type="scientific">Apophysomyces ossiformis</name>
    <dbReference type="NCBI Taxonomy" id="679940"/>
    <lineage>
        <taxon>Eukaryota</taxon>
        <taxon>Fungi</taxon>
        <taxon>Fungi incertae sedis</taxon>
        <taxon>Mucoromycota</taxon>
        <taxon>Mucoromycotina</taxon>
        <taxon>Mucoromycetes</taxon>
        <taxon>Mucorales</taxon>
        <taxon>Mucorineae</taxon>
        <taxon>Mucoraceae</taxon>
        <taxon>Apophysomyces</taxon>
    </lineage>
</organism>
<dbReference type="GO" id="GO:0005634">
    <property type="term" value="C:nucleus"/>
    <property type="evidence" value="ECO:0007669"/>
    <property type="project" value="TreeGrafter"/>
</dbReference>
<dbReference type="PANTHER" id="PTHR24201:SF2">
    <property type="entry name" value="ANKYRIN REPEAT DOMAIN-CONTAINING PROTEIN 42"/>
    <property type="match status" value="1"/>
</dbReference>
<dbReference type="OrthoDB" id="19174at2759"/>
<dbReference type="Pfam" id="PF12796">
    <property type="entry name" value="Ank_2"/>
    <property type="match status" value="1"/>
</dbReference>
<dbReference type="InterPro" id="IPR002110">
    <property type="entry name" value="Ankyrin_rpt"/>
</dbReference>
<dbReference type="PANTHER" id="PTHR24201">
    <property type="entry name" value="ANK_REP_REGION DOMAIN-CONTAINING PROTEIN"/>
    <property type="match status" value="1"/>
</dbReference>
<evidence type="ECO:0000313" key="4">
    <source>
        <dbReference type="EMBL" id="KAF7721043.1"/>
    </source>
</evidence>
<dbReference type="Gene3D" id="1.25.40.20">
    <property type="entry name" value="Ankyrin repeat-containing domain"/>
    <property type="match status" value="1"/>
</dbReference>
<evidence type="ECO:0000256" key="1">
    <source>
        <dbReference type="ARBA" id="ARBA00022737"/>
    </source>
</evidence>